<name>A0A6C0LKA7_9ZZZZ</name>
<proteinExistence type="predicted"/>
<reference evidence="1" key="1">
    <citation type="journal article" date="2020" name="Nature">
        <title>Giant virus diversity and host interactions through global metagenomics.</title>
        <authorList>
            <person name="Schulz F."/>
            <person name="Roux S."/>
            <person name="Paez-Espino D."/>
            <person name="Jungbluth S."/>
            <person name="Walsh D.A."/>
            <person name="Denef V.J."/>
            <person name="McMahon K.D."/>
            <person name="Konstantinidis K.T."/>
            <person name="Eloe-Fadrosh E.A."/>
            <person name="Kyrpides N.C."/>
            <person name="Woyke T."/>
        </authorList>
    </citation>
    <scope>NUCLEOTIDE SEQUENCE</scope>
    <source>
        <strain evidence="1">GVMAG-M-3300027892-73</strain>
    </source>
</reference>
<dbReference type="EMBL" id="MN740521">
    <property type="protein sequence ID" value="QHU30957.1"/>
    <property type="molecule type" value="Genomic_DNA"/>
</dbReference>
<accession>A0A6C0LKA7</accession>
<evidence type="ECO:0000313" key="1">
    <source>
        <dbReference type="EMBL" id="QHU30957.1"/>
    </source>
</evidence>
<protein>
    <submittedName>
        <fullName evidence="1">Uncharacterized protein</fullName>
    </submittedName>
</protein>
<dbReference type="AlphaFoldDB" id="A0A6C0LKA7"/>
<sequence>MGIKTSAIFYGRGVPRNNNNFAFVAQTNNAIVVPMHKYLKGHNFYNRKPLNTSPPGYRGAMFPWNN</sequence>
<organism evidence="1">
    <name type="scientific">viral metagenome</name>
    <dbReference type="NCBI Taxonomy" id="1070528"/>
    <lineage>
        <taxon>unclassified sequences</taxon>
        <taxon>metagenomes</taxon>
        <taxon>organismal metagenomes</taxon>
    </lineage>
</organism>